<evidence type="ECO:0000256" key="8">
    <source>
        <dbReference type="ARBA" id="ARBA00023010"/>
    </source>
</evidence>
<name>A0A2L0D233_9STRE</name>
<reference evidence="10 11" key="2">
    <citation type="submission" date="2018-02" db="EMBL/GenBank/DDBJ databases">
        <title>Whole genome sequencing analysis of Streptococcus pluranimalium isolated from cattle infected mastitis in China.</title>
        <authorList>
            <person name="Zhang J.-R."/>
            <person name="Hu G.-Z."/>
        </authorList>
    </citation>
    <scope>NUCLEOTIDE SEQUENCE [LARGE SCALE GENOMIC DNA]</scope>
    <source>
        <strain evidence="10 11">TH11417</strain>
    </source>
</reference>
<keyword evidence="3" id="KW-0813">Transport</keyword>
<dbReference type="Proteomes" id="UP000238956">
    <property type="component" value="Chromosome"/>
</dbReference>
<dbReference type="GO" id="GO:0015031">
    <property type="term" value="P:protein transport"/>
    <property type="evidence" value="ECO:0007669"/>
    <property type="project" value="UniProtKB-KW"/>
</dbReference>
<keyword evidence="5" id="KW-0812">Transmembrane</keyword>
<proteinExistence type="inferred from homology"/>
<evidence type="ECO:0000256" key="5">
    <source>
        <dbReference type="ARBA" id="ARBA00022692"/>
    </source>
</evidence>
<evidence type="ECO:0000256" key="9">
    <source>
        <dbReference type="ARBA" id="ARBA00023136"/>
    </source>
</evidence>
<evidence type="ECO:0000256" key="2">
    <source>
        <dbReference type="ARBA" id="ARBA00006742"/>
    </source>
</evidence>
<dbReference type="InterPro" id="IPR003849">
    <property type="entry name" value="Preprotein_translocase_YajC"/>
</dbReference>
<dbReference type="PRINTS" id="PR01853">
    <property type="entry name" value="YAJCTRNLCASE"/>
</dbReference>
<keyword evidence="8" id="KW-0811">Translocation</keyword>
<dbReference type="PANTHER" id="PTHR33909:SF1">
    <property type="entry name" value="SEC TRANSLOCON ACCESSORY COMPLEX SUBUNIT YAJC"/>
    <property type="match status" value="1"/>
</dbReference>
<evidence type="ECO:0000313" key="11">
    <source>
        <dbReference type="Proteomes" id="UP000238956"/>
    </source>
</evidence>
<dbReference type="GeneID" id="98392545"/>
<dbReference type="NCBIfam" id="TIGR00739">
    <property type="entry name" value="yajC"/>
    <property type="match status" value="1"/>
</dbReference>
<evidence type="ECO:0000256" key="4">
    <source>
        <dbReference type="ARBA" id="ARBA00022475"/>
    </source>
</evidence>
<dbReference type="NCBIfam" id="NF005100">
    <property type="entry name" value="PRK06531.1"/>
    <property type="match status" value="1"/>
</dbReference>
<protein>
    <submittedName>
        <fullName evidence="10">Preprotein translocase subunit YajC</fullName>
    </submittedName>
</protein>
<keyword evidence="9" id="KW-0472">Membrane</keyword>
<evidence type="ECO:0000256" key="7">
    <source>
        <dbReference type="ARBA" id="ARBA00022989"/>
    </source>
</evidence>
<dbReference type="PANTHER" id="PTHR33909">
    <property type="entry name" value="SEC TRANSLOCON ACCESSORY COMPLEX SUBUNIT YAJC"/>
    <property type="match status" value="1"/>
</dbReference>
<dbReference type="GO" id="GO:0005886">
    <property type="term" value="C:plasma membrane"/>
    <property type="evidence" value="ECO:0007669"/>
    <property type="project" value="UniProtKB-SubCell"/>
</dbReference>
<keyword evidence="4" id="KW-1003">Cell membrane</keyword>
<dbReference type="KEGG" id="splr:C0J00_01290"/>
<accession>A0A2L0D233</accession>
<dbReference type="AlphaFoldDB" id="A0A2L0D233"/>
<evidence type="ECO:0000256" key="6">
    <source>
        <dbReference type="ARBA" id="ARBA00022927"/>
    </source>
</evidence>
<dbReference type="RefSeq" id="WP_104967197.1">
    <property type="nucleotide sequence ID" value="NZ_CP025536.1"/>
</dbReference>
<keyword evidence="7" id="KW-1133">Transmembrane helix</keyword>
<evidence type="ECO:0000256" key="1">
    <source>
        <dbReference type="ARBA" id="ARBA00004162"/>
    </source>
</evidence>
<comment type="similarity">
    <text evidence="2">Belongs to the YajC family.</text>
</comment>
<evidence type="ECO:0000313" key="10">
    <source>
        <dbReference type="EMBL" id="AUW95856.1"/>
    </source>
</evidence>
<keyword evidence="6" id="KW-0653">Protein transport</keyword>
<dbReference type="Pfam" id="PF02699">
    <property type="entry name" value="YajC"/>
    <property type="match status" value="1"/>
</dbReference>
<comment type="subcellular location">
    <subcellularLocation>
        <location evidence="1">Cell membrane</location>
        <topology evidence="1">Single-pass membrane protein</topology>
    </subcellularLocation>
</comment>
<keyword evidence="11" id="KW-1185">Reference proteome</keyword>
<dbReference type="SMART" id="SM01323">
    <property type="entry name" value="YajC"/>
    <property type="match status" value="1"/>
</dbReference>
<organism evidence="10 11">
    <name type="scientific">Streptococcus pluranimalium</name>
    <dbReference type="NCBI Taxonomy" id="82348"/>
    <lineage>
        <taxon>Bacteria</taxon>
        <taxon>Bacillati</taxon>
        <taxon>Bacillota</taxon>
        <taxon>Bacilli</taxon>
        <taxon>Lactobacillales</taxon>
        <taxon>Streptococcaceae</taxon>
        <taxon>Streptococcus</taxon>
    </lineage>
</organism>
<evidence type="ECO:0000256" key="3">
    <source>
        <dbReference type="ARBA" id="ARBA00022448"/>
    </source>
</evidence>
<gene>
    <name evidence="10" type="ORF">C0J00_01290</name>
</gene>
<reference evidence="10 11" key="1">
    <citation type="submission" date="2017-12" db="EMBL/GenBank/DDBJ databases">
        <authorList>
            <person name="Hurst M.R.H."/>
        </authorList>
    </citation>
    <scope>NUCLEOTIDE SEQUENCE [LARGE SCALE GENOMIC DNA]</scope>
    <source>
        <strain evidence="10 11">TH11417</strain>
    </source>
</reference>
<dbReference type="OrthoDB" id="9800132at2"/>
<dbReference type="EMBL" id="CP025536">
    <property type="protein sequence ID" value="AUW95856.1"/>
    <property type="molecule type" value="Genomic_DNA"/>
</dbReference>
<sequence>MPTILIMVLVMAGMMYFTTRQQKKAAQQRQDQINALTQGDEVVTIGGLYGVVDEVNQAEQKIVLDIDGVYLTFELSAIKRVVTKVGDIPGEIGLVDEGAVQADISEDTVIEPS</sequence>